<keyword evidence="17" id="KW-1185">Reference proteome</keyword>
<evidence type="ECO:0000256" key="2">
    <source>
        <dbReference type="ARBA" id="ARBA00004401"/>
    </source>
</evidence>
<dbReference type="SUPFAM" id="SSF51445">
    <property type="entry name" value="(Trans)glycosidases"/>
    <property type="match status" value="1"/>
</dbReference>
<dbReference type="GO" id="GO:0042973">
    <property type="term" value="F:glucan endo-1,3-beta-D-glucosidase activity"/>
    <property type="evidence" value="ECO:0007669"/>
    <property type="project" value="UniProtKB-EC"/>
</dbReference>
<comment type="catalytic activity">
    <reaction evidence="1">
        <text>Hydrolysis of (1-&gt;3)-beta-D-glucosidic linkages in (1-&gt;3)-beta-D-glucans.</text>
        <dbReference type="EC" id="3.2.1.39"/>
    </reaction>
</comment>
<dbReference type="Gene3D" id="3.20.20.80">
    <property type="entry name" value="Glycosidases"/>
    <property type="match status" value="1"/>
</dbReference>
<dbReference type="GO" id="GO:0009986">
    <property type="term" value="C:cell surface"/>
    <property type="evidence" value="ECO:0007669"/>
    <property type="project" value="TreeGrafter"/>
</dbReference>
<dbReference type="GO" id="GO:0071555">
    <property type="term" value="P:cell wall organization"/>
    <property type="evidence" value="ECO:0007669"/>
    <property type="project" value="UniProtKB-KW"/>
</dbReference>
<keyword evidence="11" id="KW-0624">Polysaccharide degradation</keyword>
<comment type="function">
    <text evidence="12">Glucanases play a role in cell expansion during growth, in cell-cell fusion during mating, and in spore release during sporulation. This enzyme may be involved in beta-glucan degradation. Active on laminarin and lichenan.</text>
</comment>
<accession>A0A1A0H549</accession>
<dbReference type="RefSeq" id="XP_018709583.1">
    <property type="nucleotide sequence ID" value="XM_018858147.1"/>
</dbReference>
<dbReference type="STRING" id="869754.A0A1A0H549"/>
<evidence type="ECO:0000256" key="8">
    <source>
        <dbReference type="ARBA" id="ARBA00023180"/>
    </source>
</evidence>
<dbReference type="GeneID" id="30031123"/>
<dbReference type="OrthoDB" id="68336at2759"/>
<dbReference type="AlphaFoldDB" id="A0A1A0H549"/>
<reference evidence="16 17" key="1">
    <citation type="submission" date="2016-05" db="EMBL/GenBank/DDBJ databases">
        <title>Comparative genomics of biotechnologically important yeasts.</title>
        <authorList>
            <consortium name="DOE Joint Genome Institute"/>
            <person name="Riley R."/>
            <person name="Haridas S."/>
            <person name="Wolfe K.H."/>
            <person name="Lopes M.R."/>
            <person name="Hittinger C.T."/>
            <person name="Goker M."/>
            <person name="Salamov A."/>
            <person name="Wisecaver J."/>
            <person name="Long T.M."/>
            <person name="Aerts A.L."/>
            <person name="Barry K."/>
            <person name="Choi C."/>
            <person name="Clum A."/>
            <person name="Coughlan A.Y."/>
            <person name="Deshpande S."/>
            <person name="Douglass A.P."/>
            <person name="Hanson S.J."/>
            <person name="Klenk H.-P."/>
            <person name="LaButti K."/>
            <person name="Lapidus A."/>
            <person name="Lindquist E."/>
            <person name="Lipzen A."/>
            <person name="Meier-kolthoff J.P."/>
            <person name="Ohm R.A."/>
            <person name="Otillar R.P."/>
            <person name="Pangilinan J."/>
            <person name="Peng Y."/>
            <person name="Rokas A."/>
            <person name="Rosa C.A."/>
            <person name="Scheuner C."/>
            <person name="Sibirny A.A."/>
            <person name="Slot J.C."/>
            <person name="Stielow J.B."/>
            <person name="Sun H."/>
            <person name="Kurtzman C.P."/>
            <person name="Blackwell M."/>
            <person name="Grigoriev I.V."/>
            <person name="Jeffries T.W."/>
        </authorList>
    </citation>
    <scope>NUCLEOTIDE SEQUENCE [LARGE SCALE GENOMIC DNA]</scope>
    <source>
        <strain evidence="16 17">NRRL YB-4993</strain>
    </source>
</reference>
<keyword evidence="15" id="KW-1133">Transmembrane helix</keyword>
<evidence type="ECO:0000256" key="4">
    <source>
        <dbReference type="ARBA" id="ARBA00012780"/>
    </source>
</evidence>
<dbReference type="EMBL" id="LXTC01000008">
    <property type="protein sequence ID" value="OBA19048.1"/>
    <property type="molecule type" value="Genomic_DNA"/>
</dbReference>
<evidence type="ECO:0000256" key="5">
    <source>
        <dbReference type="ARBA" id="ARBA00022475"/>
    </source>
</evidence>
<comment type="subcellular location">
    <subcellularLocation>
        <location evidence="2">Cell membrane</location>
        <topology evidence="2">Single-pass type II membrane protein</topology>
    </subcellularLocation>
</comment>
<dbReference type="GO" id="GO:0009277">
    <property type="term" value="C:fungal-type cell wall"/>
    <property type="evidence" value="ECO:0007669"/>
    <property type="project" value="TreeGrafter"/>
</dbReference>
<evidence type="ECO:0000256" key="9">
    <source>
        <dbReference type="ARBA" id="ARBA00023277"/>
    </source>
</evidence>
<evidence type="ECO:0000313" key="17">
    <source>
        <dbReference type="Proteomes" id="UP000092555"/>
    </source>
</evidence>
<sequence>MSSRACTENEDKGESLRKISALSPTKFWIVILCLSLVISLYFAIFGSPISFRNFFNSLTDERKKELSNELRLKLVSTSESQLSLLNTPKKRKYLMGINYSPKGAYEPFCLFSKEDAIRDLSLISTVTLKIRTYGTQCNQMEHLLKAIDILRLDMKISMGIWLSNDEIRNKEQVDKAKEILLNSDTTIIQSIYIGNEALRRGDISEIAMISYIKDVKSYLDEKKIHIPVGISEFPSSVTQNLVDSCDIVGFTIQPFLAGIQSTESAKWSMNRFNALKTQFYNGKTHFAITEIGWPYQGGEFKRAKASPSDHKTFMHSWISNSAKSPTEDWFYYEAFNEPWKIRFNKEPDTWEAEWGLFDDQKRPRSDVQFVDGDQR</sequence>
<dbReference type="PANTHER" id="PTHR16631">
    <property type="entry name" value="GLUCAN 1,3-BETA-GLUCOSIDASE"/>
    <property type="match status" value="1"/>
</dbReference>
<dbReference type="GO" id="GO:0000272">
    <property type="term" value="P:polysaccharide catabolic process"/>
    <property type="evidence" value="ECO:0007669"/>
    <property type="project" value="UniProtKB-KW"/>
</dbReference>
<keyword evidence="8" id="KW-0325">Glycoprotein</keyword>
<evidence type="ECO:0000256" key="15">
    <source>
        <dbReference type="SAM" id="Phobius"/>
    </source>
</evidence>
<evidence type="ECO:0000313" key="16">
    <source>
        <dbReference type="EMBL" id="OBA19048.1"/>
    </source>
</evidence>
<dbReference type="Proteomes" id="UP000092555">
    <property type="component" value="Unassembled WGS sequence"/>
</dbReference>
<feature type="transmembrane region" description="Helical" evidence="15">
    <location>
        <begin position="27"/>
        <end position="46"/>
    </location>
</feature>
<keyword evidence="7 15" id="KW-0472">Membrane</keyword>
<evidence type="ECO:0000256" key="7">
    <source>
        <dbReference type="ARBA" id="ARBA00023136"/>
    </source>
</evidence>
<dbReference type="InterPro" id="IPR017853">
    <property type="entry name" value="GH"/>
</dbReference>
<evidence type="ECO:0000256" key="6">
    <source>
        <dbReference type="ARBA" id="ARBA00022801"/>
    </source>
</evidence>
<dbReference type="EC" id="3.2.1.39" evidence="4"/>
<keyword evidence="5" id="KW-1003">Cell membrane</keyword>
<organism evidence="16 17">
    <name type="scientific">Metschnikowia bicuspidata var. bicuspidata NRRL YB-4993</name>
    <dbReference type="NCBI Taxonomy" id="869754"/>
    <lineage>
        <taxon>Eukaryota</taxon>
        <taxon>Fungi</taxon>
        <taxon>Dikarya</taxon>
        <taxon>Ascomycota</taxon>
        <taxon>Saccharomycotina</taxon>
        <taxon>Pichiomycetes</taxon>
        <taxon>Metschnikowiaceae</taxon>
        <taxon>Metschnikowia</taxon>
    </lineage>
</organism>
<evidence type="ECO:0000256" key="11">
    <source>
        <dbReference type="ARBA" id="ARBA00023326"/>
    </source>
</evidence>
<evidence type="ECO:0000256" key="14">
    <source>
        <dbReference type="ARBA" id="ARBA00043078"/>
    </source>
</evidence>
<comment type="caution">
    <text evidence="16">The sequence shown here is derived from an EMBL/GenBank/DDBJ whole genome shotgun (WGS) entry which is preliminary data.</text>
</comment>
<evidence type="ECO:0000256" key="13">
    <source>
        <dbReference type="ARBA" id="ARBA00042373"/>
    </source>
</evidence>
<gene>
    <name evidence="16" type="ORF">METBIDRAFT_47310</name>
</gene>
<evidence type="ECO:0000256" key="1">
    <source>
        <dbReference type="ARBA" id="ARBA00000382"/>
    </source>
</evidence>
<dbReference type="InterPro" id="IPR050732">
    <property type="entry name" value="Beta-glucan_modifiers"/>
</dbReference>
<evidence type="ECO:0000256" key="12">
    <source>
        <dbReference type="ARBA" id="ARBA00037649"/>
    </source>
</evidence>
<evidence type="ECO:0000256" key="3">
    <source>
        <dbReference type="ARBA" id="ARBA00008773"/>
    </source>
</evidence>
<protein>
    <recommendedName>
        <fullName evidence="4">glucan endo-1,3-beta-D-glucosidase</fullName>
        <ecNumber evidence="4">3.2.1.39</ecNumber>
    </recommendedName>
    <alternativeName>
        <fullName evidence="14">Endo-1,3-beta-glucanase btgC</fullName>
    </alternativeName>
    <alternativeName>
        <fullName evidence="13">Laminarinase btgC</fullName>
    </alternativeName>
</protein>
<keyword evidence="15" id="KW-0812">Transmembrane</keyword>
<dbReference type="PANTHER" id="PTHR16631:SF17">
    <property type="entry name" value="GLUCAN ENDO-1,3-BETA-GLUCOSIDASE BTGC"/>
    <property type="match status" value="1"/>
</dbReference>
<name>A0A1A0H549_9ASCO</name>
<keyword evidence="6 16" id="KW-0378">Hydrolase</keyword>
<keyword evidence="9" id="KW-0119">Carbohydrate metabolism</keyword>
<dbReference type="GO" id="GO:0005886">
    <property type="term" value="C:plasma membrane"/>
    <property type="evidence" value="ECO:0007669"/>
    <property type="project" value="UniProtKB-SubCell"/>
</dbReference>
<comment type="similarity">
    <text evidence="3">Belongs to the glycosyl hydrolase 17 family.</text>
</comment>
<proteinExistence type="inferred from homology"/>
<keyword evidence="10" id="KW-0961">Cell wall biogenesis/degradation</keyword>
<evidence type="ECO:0000256" key="10">
    <source>
        <dbReference type="ARBA" id="ARBA00023316"/>
    </source>
</evidence>
<dbReference type="GO" id="GO:0005576">
    <property type="term" value="C:extracellular region"/>
    <property type="evidence" value="ECO:0007669"/>
    <property type="project" value="TreeGrafter"/>
</dbReference>